<dbReference type="AlphaFoldDB" id="A0A6A6Z2N9"/>
<dbReference type="RefSeq" id="XP_033582396.1">
    <property type="nucleotide sequence ID" value="XM_033723359.1"/>
</dbReference>
<accession>A0A6A6Z2N9</accession>
<proteinExistence type="predicted"/>
<organism evidence="1">
    <name type="scientific">Mytilinidion resinicola</name>
    <dbReference type="NCBI Taxonomy" id="574789"/>
    <lineage>
        <taxon>Eukaryota</taxon>
        <taxon>Fungi</taxon>
        <taxon>Dikarya</taxon>
        <taxon>Ascomycota</taxon>
        <taxon>Pezizomycotina</taxon>
        <taxon>Dothideomycetes</taxon>
        <taxon>Pleosporomycetidae</taxon>
        <taxon>Mytilinidiales</taxon>
        <taxon>Mytilinidiaceae</taxon>
        <taxon>Mytilinidion</taxon>
    </lineage>
</organism>
<reference evidence="3" key="3">
    <citation type="submission" date="2025-04" db="UniProtKB">
        <authorList>
            <consortium name="RefSeq"/>
        </authorList>
    </citation>
    <scope>IDENTIFICATION</scope>
    <source>
        <strain evidence="3">CBS 304.34</strain>
    </source>
</reference>
<dbReference type="OrthoDB" id="3800526at2759"/>
<dbReference type="GeneID" id="54464252"/>
<evidence type="ECO:0000313" key="2">
    <source>
        <dbReference type="Proteomes" id="UP000504636"/>
    </source>
</evidence>
<reference evidence="1 3" key="1">
    <citation type="journal article" date="2020" name="Stud. Mycol.">
        <title>101 Dothideomycetes genomes: a test case for predicting lifestyles and emergence of pathogens.</title>
        <authorList>
            <person name="Haridas S."/>
            <person name="Albert R."/>
            <person name="Binder M."/>
            <person name="Bloem J."/>
            <person name="Labutti K."/>
            <person name="Salamov A."/>
            <person name="Andreopoulos B."/>
            <person name="Baker S."/>
            <person name="Barry K."/>
            <person name="Bills G."/>
            <person name="Bluhm B."/>
            <person name="Cannon C."/>
            <person name="Castanera R."/>
            <person name="Culley D."/>
            <person name="Daum C."/>
            <person name="Ezra D."/>
            <person name="Gonzalez J."/>
            <person name="Henrissat B."/>
            <person name="Kuo A."/>
            <person name="Liang C."/>
            <person name="Lipzen A."/>
            <person name="Lutzoni F."/>
            <person name="Magnuson J."/>
            <person name="Mondo S."/>
            <person name="Nolan M."/>
            <person name="Ohm R."/>
            <person name="Pangilinan J."/>
            <person name="Park H.-J."/>
            <person name="Ramirez L."/>
            <person name="Alfaro M."/>
            <person name="Sun H."/>
            <person name="Tritt A."/>
            <person name="Yoshinaga Y."/>
            <person name="Zwiers L.-H."/>
            <person name="Turgeon B."/>
            <person name="Goodwin S."/>
            <person name="Spatafora J."/>
            <person name="Crous P."/>
            <person name="Grigoriev I."/>
        </authorList>
    </citation>
    <scope>NUCLEOTIDE SEQUENCE</scope>
    <source>
        <strain evidence="1 3">CBS 304.34</strain>
    </source>
</reference>
<sequence length="191" mass="22151">MFRLYWIVWEKDRPPTVKAPKGLGKLPEHITEEDIVRESYWHYKRMKFNQASLEGNNSWSQETYDALTDEESPGITAGFMFNIPIAMSRKGQLLVDSGKGKKQNFPCRTGFIDVNDRYKSVNPGEDEDNTDPEESTRFIQATGLFTHGGFWKHCTKRQKCQKAEYERPAFVDQAGKVWKKSDPEYERCAVL</sequence>
<gene>
    <name evidence="1 3" type="ORF">BDZ99DRAFT_495192</name>
</gene>
<evidence type="ECO:0000313" key="3">
    <source>
        <dbReference type="RefSeq" id="XP_033582396.1"/>
    </source>
</evidence>
<dbReference type="EMBL" id="MU003694">
    <property type="protein sequence ID" value="KAF2815432.1"/>
    <property type="molecule type" value="Genomic_DNA"/>
</dbReference>
<evidence type="ECO:0000313" key="1">
    <source>
        <dbReference type="EMBL" id="KAF2815432.1"/>
    </source>
</evidence>
<keyword evidence="2" id="KW-1185">Reference proteome</keyword>
<protein>
    <submittedName>
        <fullName evidence="1 3">Uncharacterized protein</fullName>
    </submittedName>
</protein>
<dbReference type="Proteomes" id="UP000504636">
    <property type="component" value="Unplaced"/>
</dbReference>
<name>A0A6A6Z2N9_9PEZI</name>
<reference evidence="3" key="2">
    <citation type="submission" date="2020-04" db="EMBL/GenBank/DDBJ databases">
        <authorList>
            <consortium name="NCBI Genome Project"/>
        </authorList>
    </citation>
    <scope>NUCLEOTIDE SEQUENCE</scope>
    <source>
        <strain evidence="3">CBS 304.34</strain>
    </source>
</reference>